<keyword evidence="4" id="KW-0233">DNA recombination</keyword>
<dbReference type="InterPro" id="IPR013762">
    <property type="entry name" value="Integrase-like_cat_sf"/>
</dbReference>
<evidence type="ECO:0000256" key="1">
    <source>
        <dbReference type="ARBA" id="ARBA00008857"/>
    </source>
</evidence>
<dbReference type="InterPro" id="IPR002104">
    <property type="entry name" value="Integrase_catalytic"/>
</dbReference>
<evidence type="ECO:0000256" key="3">
    <source>
        <dbReference type="ARBA" id="ARBA00023125"/>
    </source>
</evidence>
<dbReference type="EMBL" id="CP029550">
    <property type="protein sequence ID" value="AWN43813.1"/>
    <property type="molecule type" value="Genomic_DNA"/>
</dbReference>
<name>A0A2U8WCK4_9HYPH</name>
<protein>
    <submittedName>
        <fullName evidence="6">Integrase</fullName>
    </submittedName>
</protein>
<dbReference type="AlphaFoldDB" id="A0A2U8WCK4"/>
<dbReference type="GO" id="GO:0006310">
    <property type="term" value="P:DNA recombination"/>
    <property type="evidence" value="ECO:0007669"/>
    <property type="project" value="UniProtKB-KW"/>
</dbReference>
<evidence type="ECO:0000259" key="5">
    <source>
        <dbReference type="PROSITE" id="PS51898"/>
    </source>
</evidence>
<reference evidence="7" key="1">
    <citation type="submission" date="2018-05" db="EMBL/GenBank/DDBJ databases">
        <title>Complete Genome Sequence of Methylobacterium sp. 17SD2-17.</title>
        <authorList>
            <person name="Srinivasan S."/>
        </authorList>
    </citation>
    <scope>NUCLEOTIDE SEQUENCE [LARGE SCALE GENOMIC DNA]</scope>
    <source>
        <strain evidence="7">17SD2-17</strain>
    </source>
</reference>
<evidence type="ECO:0000256" key="2">
    <source>
        <dbReference type="ARBA" id="ARBA00022908"/>
    </source>
</evidence>
<gene>
    <name evidence="6" type="ORF">DK389_28955</name>
</gene>
<organism evidence="6 7">
    <name type="scientific">Methylobacterium durans</name>
    <dbReference type="NCBI Taxonomy" id="2202825"/>
    <lineage>
        <taxon>Bacteria</taxon>
        <taxon>Pseudomonadati</taxon>
        <taxon>Pseudomonadota</taxon>
        <taxon>Alphaproteobacteria</taxon>
        <taxon>Hyphomicrobiales</taxon>
        <taxon>Methylobacteriaceae</taxon>
        <taxon>Methylobacterium</taxon>
    </lineage>
</organism>
<evidence type="ECO:0000313" key="6">
    <source>
        <dbReference type="EMBL" id="AWN43813.1"/>
    </source>
</evidence>
<dbReference type="Gene3D" id="3.30.160.390">
    <property type="entry name" value="Integrase, DNA-binding domain"/>
    <property type="match status" value="1"/>
</dbReference>
<dbReference type="RefSeq" id="WP_109894967.1">
    <property type="nucleotide sequence ID" value="NZ_CP029550.1"/>
</dbReference>
<dbReference type="Gene3D" id="1.10.443.10">
    <property type="entry name" value="Intergrase catalytic core"/>
    <property type="match status" value="1"/>
</dbReference>
<keyword evidence="3" id="KW-0238">DNA-binding</keyword>
<feature type="domain" description="Tyr recombinase" evidence="5">
    <location>
        <begin position="197"/>
        <end position="371"/>
    </location>
</feature>
<dbReference type="InterPro" id="IPR025166">
    <property type="entry name" value="Integrase_DNA_bind_dom"/>
</dbReference>
<dbReference type="Pfam" id="PF00589">
    <property type="entry name" value="Phage_integrase"/>
    <property type="match status" value="1"/>
</dbReference>
<accession>A0A2U8WCK4</accession>
<evidence type="ECO:0000313" key="7">
    <source>
        <dbReference type="Proteomes" id="UP000245926"/>
    </source>
</evidence>
<comment type="similarity">
    <text evidence="1">Belongs to the 'phage' integrase family.</text>
</comment>
<dbReference type="GO" id="GO:0003677">
    <property type="term" value="F:DNA binding"/>
    <property type="evidence" value="ECO:0007669"/>
    <property type="project" value="UniProtKB-KW"/>
</dbReference>
<dbReference type="Proteomes" id="UP000245926">
    <property type="component" value="Chromosome"/>
</dbReference>
<dbReference type="SUPFAM" id="SSF56349">
    <property type="entry name" value="DNA breaking-rejoining enzymes"/>
    <property type="match status" value="1"/>
</dbReference>
<keyword evidence="2" id="KW-0229">DNA integration</keyword>
<dbReference type="GO" id="GO:0015074">
    <property type="term" value="P:DNA integration"/>
    <property type="evidence" value="ECO:0007669"/>
    <property type="project" value="UniProtKB-KW"/>
</dbReference>
<dbReference type="PANTHER" id="PTHR30629">
    <property type="entry name" value="PROPHAGE INTEGRASE"/>
    <property type="match status" value="1"/>
</dbReference>
<dbReference type="KEGG" id="mets:DK389_28955"/>
<dbReference type="PANTHER" id="PTHR30629:SF2">
    <property type="entry name" value="PROPHAGE INTEGRASE INTS-RELATED"/>
    <property type="match status" value="1"/>
</dbReference>
<dbReference type="CDD" id="cd00796">
    <property type="entry name" value="INT_Rci_Hp1_C"/>
    <property type="match status" value="1"/>
</dbReference>
<dbReference type="PROSITE" id="PS51898">
    <property type="entry name" value="TYR_RECOMBINASE"/>
    <property type="match status" value="1"/>
</dbReference>
<dbReference type="Pfam" id="PF13356">
    <property type="entry name" value="Arm-DNA-bind_3"/>
    <property type="match status" value="1"/>
</dbReference>
<proteinExistence type="inferred from homology"/>
<dbReference type="InterPro" id="IPR011010">
    <property type="entry name" value="DNA_brk_join_enz"/>
</dbReference>
<dbReference type="InterPro" id="IPR038488">
    <property type="entry name" value="Integrase_DNA-bd_sf"/>
</dbReference>
<sequence>MASRITETLVKSLPSPERGNRITYDTELKGFGARVTAAGAKSFILNYRIAARERRYTIGSYPEWSATAARKEAEGLKRRIDLGEDPMAKRCEERETPTVADLCALYEERHLPKKRPSSQRDDRVFIRNVILPRWGREKVTAIRHADIEALHREVSARTPYRANRLVALLSKMFSLAVKWELIKENPVTGIERNPERMRTRYLSGNELRRLQGALDAYSNQQTANAIRLLLLTGARRMEVLSATWDQFDLEAGIWIKPAASVKQAREHRVPLSAASLDLLTTMRSSSQGRWLFPGKVTGKPLGDIKKAWASICRQAGIENIRLHDLRHSFASYLASAGHSLPVIGALLGHTQAQTTHRYAHLLDEALRSATERVGSIFANDAE</sequence>
<keyword evidence="7" id="KW-1185">Reference proteome</keyword>
<evidence type="ECO:0000256" key="4">
    <source>
        <dbReference type="ARBA" id="ARBA00023172"/>
    </source>
</evidence>
<dbReference type="Gene3D" id="1.10.150.130">
    <property type="match status" value="1"/>
</dbReference>
<dbReference type="InterPro" id="IPR010998">
    <property type="entry name" value="Integrase_recombinase_N"/>
</dbReference>
<dbReference type="OrthoDB" id="9784724at2"/>
<dbReference type="InterPro" id="IPR050808">
    <property type="entry name" value="Phage_Integrase"/>
</dbReference>